<organism evidence="8 9">
    <name type="scientific">Methanosalsum zhilinae (strain DSM 4017 / NBRC 107636 / OCM 62 / WeN5)</name>
    <name type="common">Methanohalophilus zhilinae</name>
    <dbReference type="NCBI Taxonomy" id="679901"/>
    <lineage>
        <taxon>Archaea</taxon>
        <taxon>Methanobacteriati</taxon>
        <taxon>Methanobacteriota</taxon>
        <taxon>Stenosarchaea group</taxon>
        <taxon>Methanomicrobia</taxon>
        <taxon>Methanosarcinales</taxon>
        <taxon>Methanosarcinaceae</taxon>
        <taxon>Methanosalsum</taxon>
    </lineage>
</organism>
<evidence type="ECO:0000256" key="3">
    <source>
        <dbReference type="ARBA" id="ARBA00023274"/>
    </source>
</evidence>
<dbReference type="Pfam" id="PF00318">
    <property type="entry name" value="Ribosomal_S2"/>
    <property type="match status" value="2"/>
</dbReference>
<dbReference type="STRING" id="679901.Mzhil_1011"/>
<keyword evidence="3 5" id="KW-0687">Ribonucleoprotein</keyword>
<evidence type="ECO:0000256" key="6">
    <source>
        <dbReference type="RuleBase" id="RU003631"/>
    </source>
</evidence>
<feature type="compositionally biased region" description="Low complexity" evidence="7">
    <location>
        <begin position="25"/>
        <end position="39"/>
    </location>
</feature>
<dbReference type="Proteomes" id="UP000006622">
    <property type="component" value="Chromosome"/>
</dbReference>
<dbReference type="FunFam" id="3.40.50.10490:FF:000030">
    <property type="entry name" value="30S ribosomal protein S2"/>
    <property type="match status" value="1"/>
</dbReference>
<dbReference type="EMBL" id="CP002101">
    <property type="protein sequence ID" value="AEH60868.1"/>
    <property type="molecule type" value="Genomic_DNA"/>
</dbReference>
<accession>F7XLR2</accession>
<dbReference type="InterPro" id="IPR005707">
    <property type="entry name" value="Ribosomal_uS2_euk/arc"/>
</dbReference>
<gene>
    <name evidence="5" type="primary">rps2</name>
    <name evidence="8" type="ordered locus">Mzhil_1011</name>
</gene>
<evidence type="ECO:0000256" key="1">
    <source>
        <dbReference type="ARBA" id="ARBA00006242"/>
    </source>
</evidence>
<protein>
    <recommendedName>
        <fullName evidence="4 5">Small ribosomal subunit protein uS2</fullName>
    </recommendedName>
</protein>
<name>F7XLR2_METZD</name>
<dbReference type="InterPro" id="IPR001865">
    <property type="entry name" value="Ribosomal_uS2"/>
</dbReference>
<dbReference type="InterPro" id="IPR023454">
    <property type="entry name" value="Ribosomal_uS2_arc"/>
</dbReference>
<dbReference type="InterPro" id="IPR023591">
    <property type="entry name" value="Ribosomal_uS2_flav_dom_sf"/>
</dbReference>
<evidence type="ECO:0000256" key="7">
    <source>
        <dbReference type="SAM" id="MobiDB-lite"/>
    </source>
</evidence>
<feature type="compositionally biased region" description="Basic and acidic residues" evidence="7">
    <location>
        <begin position="1"/>
        <end position="12"/>
    </location>
</feature>
<dbReference type="HOGENOM" id="CLU_058171_3_0_2"/>
<evidence type="ECO:0000313" key="8">
    <source>
        <dbReference type="EMBL" id="AEH60868.1"/>
    </source>
</evidence>
<evidence type="ECO:0000256" key="4">
    <source>
        <dbReference type="ARBA" id="ARBA00035256"/>
    </source>
</evidence>
<dbReference type="GO" id="GO:0003735">
    <property type="term" value="F:structural constituent of ribosome"/>
    <property type="evidence" value="ECO:0007669"/>
    <property type="project" value="InterPro"/>
</dbReference>
<dbReference type="PROSITE" id="PS00963">
    <property type="entry name" value="RIBOSOMAL_S2_2"/>
    <property type="match status" value="1"/>
</dbReference>
<evidence type="ECO:0000256" key="2">
    <source>
        <dbReference type="ARBA" id="ARBA00022980"/>
    </source>
</evidence>
<sequence length="257" mass="28373">METDNNIDKKVADTTSQEATEETENTIVEETIAEATENVPSSGEMSTEQEMDSSSDKEAKESLSLIPIDEYLASGVHIGTQQKTQDMMNFVYRVRTDGLYVLDIQSTDERIRMAASFLSKYDPSRILVASARQYGQYPAKKFAKAIGAKAMVGRFIPGTLTNPELRGFFEPDVVVVTDPAGDAQVIKEAVKVGVPVVALCDTNNMTSNVDLIIPTNNKGRKALSLVYWLLAKEIAKNNDIPFNYDLEDFEAELKISV</sequence>
<dbReference type="Gene3D" id="3.40.50.10490">
    <property type="entry name" value="Glucose-6-phosphate isomerase like protein, domain 1"/>
    <property type="match status" value="1"/>
</dbReference>
<dbReference type="PRINTS" id="PR00395">
    <property type="entry name" value="RIBOSOMALS2"/>
</dbReference>
<dbReference type="GO" id="GO:0006412">
    <property type="term" value="P:translation"/>
    <property type="evidence" value="ECO:0007669"/>
    <property type="project" value="UniProtKB-UniRule"/>
</dbReference>
<evidence type="ECO:0000256" key="5">
    <source>
        <dbReference type="HAMAP-Rule" id="MF_00291"/>
    </source>
</evidence>
<keyword evidence="9" id="KW-1185">Reference proteome</keyword>
<dbReference type="AlphaFoldDB" id="F7XLR2"/>
<dbReference type="NCBIfam" id="TIGR01012">
    <property type="entry name" value="uS2_euk_arch"/>
    <property type="match status" value="1"/>
</dbReference>
<dbReference type="KEGG" id="mzh:Mzhil_1011"/>
<dbReference type="PROSITE" id="PS00962">
    <property type="entry name" value="RIBOSOMAL_S2_1"/>
    <property type="match status" value="1"/>
</dbReference>
<reference evidence="8 9" key="1">
    <citation type="submission" date="2010-07" db="EMBL/GenBank/DDBJ databases">
        <title>The complete genome of Methanosalsum zhilinae DSM 4017.</title>
        <authorList>
            <consortium name="US DOE Joint Genome Institute (JGI-PGF)"/>
            <person name="Lucas S."/>
            <person name="Copeland A."/>
            <person name="Lapidus A."/>
            <person name="Glavina del Rio T."/>
            <person name="Dalin E."/>
            <person name="Tice H."/>
            <person name="Bruce D."/>
            <person name="Goodwin L."/>
            <person name="Pitluck S."/>
            <person name="Kyrpides N."/>
            <person name="Mavromatis K."/>
            <person name="Ovchinnikova G."/>
            <person name="Daligault H."/>
            <person name="Detter J.C."/>
            <person name="Han C."/>
            <person name="Tapia R."/>
            <person name="Larimer F."/>
            <person name="Land M."/>
            <person name="Hauser L."/>
            <person name="Markowitz V."/>
            <person name="Cheng J.-F."/>
            <person name="Hugenholtz P."/>
            <person name="Woyke T."/>
            <person name="Wu D."/>
            <person name="Spring S."/>
            <person name="Schueler E."/>
            <person name="Brambilla E."/>
            <person name="Klenk H.-P."/>
            <person name="Eisen J.A."/>
        </authorList>
    </citation>
    <scope>NUCLEOTIDE SEQUENCE [LARGE SCALE GENOMIC DNA]</scope>
    <source>
        <strain evidence="9">DSM 4017 / NBRC 107636 / OCM 62 / WeN5</strain>
    </source>
</reference>
<comment type="similarity">
    <text evidence="1 5 6">Belongs to the universal ribosomal protein uS2 family.</text>
</comment>
<dbReference type="PANTHER" id="PTHR11489">
    <property type="entry name" value="40S RIBOSOMAL PROTEIN SA"/>
    <property type="match status" value="1"/>
</dbReference>
<dbReference type="InterPro" id="IPR018130">
    <property type="entry name" value="Ribosomal_uS2_CS"/>
</dbReference>
<evidence type="ECO:0000313" key="9">
    <source>
        <dbReference type="Proteomes" id="UP000006622"/>
    </source>
</evidence>
<keyword evidence="2 5" id="KW-0689">Ribosomal protein</keyword>
<feature type="region of interest" description="Disordered" evidence="7">
    <location>
        <begin position="1"/>
        <end position="60"/>
    </location>
</feature>
<dbReference type="GO" id="GO:0015935">
    <property type="term" value="C:small ribosomal subunit"/>
    <property type="evidence" value="ECO:0007669"/>
    <property type="project" value="InterPro"/>
</dbReference>
<dbReference type="SUPFAM" id="SSF52313">
    <property type="entry name" value="Ribosomal protein S2"/>
    <property type="match status" value="1"/>
</dbReference>
<proteinExistence type="inferred from homology"/>
<dbReference type="HAMAP" id="MF_00291_A">
    <property type="entry name" value="Ribosomal_uS2_A"/>
    <property type="match status" value="1"/>
</dbReference>